<dbReference type="AlphaFoldDB" id="C5BK06"/>
<dbReference type="OrthoDB" id="1550913at2"/>
<organism evidence="2 3">
    <name type="scientific">Teredinibacter turnerae (strain ATCC 39867 / T7901)</name>
    <dbReference type="NCBI Taxonomy" id="377629"/>
    <lineage>
        <taxon>Bacteria</taxon>
        <taxon>Pseudomonadati</taxon>
        <taxon>Pseudomonadota</taxon>
        <taxon>Gammaproteobacteria</taxon>
        <taxon>Cellvibrionales</taxon>
        <taxon>Cellvibrionaceae</taxon>
        <taxon>Teredinibacter</taxon>
    </lineage>
</organism>
<accession>C5BK06</accession>
<dbReference type="PANTHER" id="PTHR36930">
    <property type="entry name" value="METAL-SULFUR CLUSTER BIOSYNTHESIS PROTEINS YUAD-RELATED"/>
    <property type="match status" value="1"/>
</dbReference>
<dbReference type="PROSITE" id="PS51340">
    <property type="entry name" value="MOSC"/>
    <property type="match status" value="1"/>
</dbReference>
<name>C5BK06_TERTT</name>
<feature type="domain" description="MOSC" evidence="1">
    <location>
        <begin position="33"/>
        <end position="163"/>
    </location>
</feature>
<dbReference type="GO" id="GO:0030151">
    <property type="term" value="F:molybdenum ion binding"/>
    <property type="evidence" value="ECO:0007669"/>
    <property type="project" value="InterPro"/>
</dbReference>
<dbReference type="SUPFAM" id="SSF50800">
    <property type="entry name" value="PK beta-barrel domain-like"/>
    <property type="match status" value="1"/>
</dbReference>
<sequence>MSQQHLIGRLCRDLPAGKLEWIGLRSKHKGEIVEVDAVRAIAERGLEGDHRIAKTPGSGRQVTLISREFITQICGHLGLNEIPPALLRRNLVVSGVNLNALRYQQIRVGSQVIIEAGALCHPCSRMESTLGKGAVAAMLGYGGLCAKILCGGEIRLGDLVQKIDHPLPQAPRPVQRKLL</sequence>
<evidence type="ECO:0000259" key="1">
    <source>
        <dbReference type="PROSITE" id="PS51340"/>
    </source>
</evidence>
<dbReference type="InterPro" id="IPR005302">
    <property type="entry name" value="MoCF_Sase_C"/>
</dbReference>
<reference evidence="2 3" key="1">
    <citation type="journal article" date="2009" name="PLoS ONE">
        <title>The complete genome of Teredinibacter turnerae T7901: an intracellular endosymbiont of marine wood-boring bivalves (shipworms).</title>
        <authorList>
            <person name="Yang J.C."/>
            <person name="Madupu R."/>
            <person name="Durkin A.S."/>
            <person name="Ekborg N.A."/>
            <person name="Pedamallu C.S."/>
            <person name="Hostetler J.B."/>
            <person name="Radune D."/>
            <person name="Toms B.S."/>
            <person name="Henrissat B."/>
            <person name="Coutinho P.M."/>
            <person name="Schwarz S."/>
            <person name="Field L."/>
            <person name="Trindade-Silva A.E."/>
            <person name="Soares C.A.G."/>
            <person name="Elshahawi S."/>
            <person name="Hanora A."/>
            <person name="Schmidt E.W."/>
            <person name="Haygood M.G."/>
            <person name="Posfai J."/>
            <person name="Benner J."/>
            <person name="Madinger C."/>
            <person name="Nove J."/>
            <person name="Anton B."/>
            <person name="Chaudhary K."/>
            <person name="Foster J."/>
            <person name="Holman A."/>
            <person name="Kumar S."/>
            <person name="Lessard P.A."/>
            <person name="Luyten Y.A."/>
            <person name="Slatko B."/>
            <person name="Wood N."/>
            <person name="Wu B."/>
            <person name="Teplitski M."/>
            <person name="Mougous J.D."/>
            <person name="Ward N."/>
            <person name="Eisen J.A."/>
            <person name="Badger J.H."/>
            <person name="Distel D.L."/>
        </authorList>
    </citation>
    <scope>NUCLEOTIDE SEQUENCE [LARGE SCALE GENOMIC DNA]</scope>
    <source>
        <strain evidence="3">ATCC 39867 / T7901</strain>
    </source>
</reference>
<dbReference type="eggNOG" id="COG2258">
    <property type="taxonomic scope" value="Bacteria"/>
</dbReference>
<dbReference type="EMBL" id="CP001614">
    <property type="protein sequence ID" value="ACR13115.1"/>
    <property type="molecule type" value="Genomic_DNA"/>
</dbReference>
<dbReference type="Gene3D" id="2.40.33.20">
    <property type="entry name" value="PK beta-barrel domain-like"/>
    <property type="match status" value="1"/>
</dbReference>
<dbReference type="GO" id="GO:0003824">
    <property type="term" value="F:catalytic activity"/>
    <property type="evidence" value="ECO:0007669"/>
    <property type="project" value="InterPro"/>
</dbReference>
<dbReference type="HOGENOM" id="CLU_104911_2_0_6"/>
<dbReference type="RefSeq" id="WP_015819228.1">
    <property type="nucleotide sequence ID" value="NC_012997.1"/>
</dbReference>
<proteinExistence type="predicted"/>
<dbReference type="STRING" id="377629.TERTU_4653"/>
<dbReference type="Pfam" id="PF03473">
    <property type="entry name" value="MOSC"/>
    <property type="match status" value="1"/>
</dbReference>
<dbReference type="InterPro" id="IPR052716">
    <property type="entry name" value="MOSC_domain"/>
</dbReference>
<protein>
    <submittedName>
        <fullName evidence="2">Molybdopterin cofactor sulfurase domain containing protein</fullName>
    </submittedName>
</protein>
<evidence type="ECO:0000313" key="3">
    <source>
        <dbReference type="Proteomes" id="UP000009080"/>
    </source>
</evidence>
<dbReference type="PANTHER" id="PTHR36930:SF1">
    <property type="entry name" value="MOSC DOMAIN-CONTAINING PROTEIN"/>
    <property type="match status" value="1"/>
</dbReference>
<gene>
    <name evidence="2" type="ordered locus">TERTU_4653</name>
</gene>
<dbReference type="Proteomes" id="UP000009080">
    <property type="component" value="Chromosome"/>
</dbReference>
<evidence type="ECO:0000313" key="2">
    <source>
        <dbReference type="EMBL" id="ACR13115.1"/>
    </source>
</evidence>
<dbReference type="GO" id="GO:0030170">
    <property type="term" value="F:pyridoxal phosphate binding"/>
    <property type="evidence" value="ECO:0007669"/>
    <property type="project" value="InterPro"/>
</dbReference>
<keyword evidence="3" id="KW-1185">Reference proteome</keyword>
<dbReference type="KEGG" id="ttu:TERTU_4653"/>
<dbReference type="InterPro" id="IPR011037">
    <property type="entry name" value="Pyrv_Knase-like_insert_dom_sf"/>
</dbReference>